<dbReference type="Gene3D" id="3.40.50.11550">
    <property type="match status" value="1"/>
</dbReference>
<name>A0ABS2JQK2_9GAMM</name>
<evidence type="ECO:0000313" key="3">
    <source>
        <dbReference type="Proteomes" id="UP001430065"/>
    </source>
</evidence>
<keyword evidence="3" id="KW-1185">Reference proteome</keyword>
<gene>
    <name evidence="2" type="ORF">ISP20_09130</name>
</gene>
<dbReference type="Proteomes" id="UP001430065">
    <property type="component" value="Unassembled WGS sequence"/>
</dbReference>
<protein>
    <recommendedName>
        <fullName evidence="4">Haem-binding uptake Tiki superfamily ChaN domain-containing protein</fullName>
    </recommendedName>
</protein>
<proteinExistence type="predicted"/>
<evidence type="ECO:0000313" key="2">
    <source>
        <dbReference type="EMBL" id="MBM7121314.1"/>
    </source>
</evidence>
<comment type="caution">
    <text evidence="2">The sequence shown here is derived from an EMBL/GenBank/DDBJ whole genome shotgun (WGS) entry which is preliminary data.</text>
</comment>
<feature type="chain" id="PRO_5046031108" description="Haem-binding uptake Tiki superfamily ChaN domain-containing protein" evidence="1">
    <location>
        <begin position="28"/>
        <end position="305"/>
    </location>
</feature>
<dbReference type="SUPFAM" id="SSF159501">
    <property type="entry name" value="EreA/ChaN-like"/>
    <property type="match status" value="1"/>
</dbReference>
<evidence type="ECO:0000256" key="1">
    <source>
        <dbReference type="SAM" id="SignalP"/>
    </source>
</evidence>
<sequence>MSLARLFLPAIFCVSAAGLSVSESAHAGEVVAPQACAKTSAVRDIKDAAKRIECLGASRRLWIVGEIHGTRETPQLVEALVDQQSAKGNVTLALEIPTFEQPALDAYLVSAGSAADRNKWLETTFWSRMHDGRSSQAMLQLVDRVKSWRDQGRHIEIVAAGEPDYDEAAIQRAGGVAPYKDSGMASEIRQALDRGAPVIALMGNFHADYKDLSPLPRPTDTGPSVVERLSAASPLLIWVTAAQGQAWDCQGNNDCGAKGFRDGGAAIAHPEVDAAPQSSAQVAVVKLRLPAFTPSEPAVKAPESN</sequence>
<dbReference type="EMBL" id="JADIKC010000003">
    <property type="protein sequence ID" value="MBM7121314.1"/>
    <property type="molecule type" value="Genomic_DNA"/>
</dbReference>
<dbReference type="RefSeq" id="WP_204635713.1">
    <property type="nucleotide sequence ID" value="NZ_JADIKC010000003.1"/>
</dbReference>
<accession>A0ABS2JQK2</accession>
<reference evidence="2 3" key="1">
    <citation type="submission" date="2020-10" db="EMBL/GenBank/DDBJ databases">
        <title>Phylogeny of dyella-like bacteria.</title>
        <authorList>
            <person name="Fu J."/>
        </authorList>
    </citation>
    <scope>NUCLEOTIDE SEQUENCE [LARGE SCALE GENOMIC DNA]</scope>
    <source>
        <strain evidence="2 3">THG-B117</strain>
    </source>
</reference>
<feature type="signal peptide" evidence="1">
    <location>
        <begin position="1"/>
        <end position="27"/>
    </location>
</feature>
<evidence type="ECO:0008006" key="4">
    <source>
        <dbReference type="Google" id="ProtNLM"/>
    </source>
</evidence>
<organism evidence="2 3">
    <name type="scientific">Dyella kyungheensis</name>
    <dbReference type="NCBI Taxonomy" id="1242174"/>
    <lineage>
        <taxon>Bacteria</taxon>
        <taxon>Pseudomonadati</taxon>
        <taxon>Pseudomonadota</taxon>
        <taxon>Gammaproteobacteria</taxon>
        <taxon>Lysobacterales</taxon>
        <taxon>Rhodanobacteraceae</taxon>
        <taxon>Dyella</taxon>
    </lineage>
</organism>
<keyword evidence="1" id="KW-0732">Signal</keyword>